<dbReference type="Pfam" id="PF01812">
    <property type="entry name" value="5-FTHF_cyc-lig"/>
    <property type="match status" value="1"/>
</dbReference>
<dbReference type="Gene3D" id="3.40.50.10420">
    <property type="entry name" value="NagB/RpiA/CoA transferase-like"/>
    <property type="match status" value="1"/>
</dbReference>
<dbReference type="PANTHER" id="PTHR23407">
    <property type="entry name" value="ATPASE INHIBITOR/5-FORMYLTETRAHYDROFOLATE CYCLO-LIGASE"/>
    <property type="match status" value="1"/>
</dbReference>
<keyword evidence="3 4" id="KW-0067">ATP-binding</keyword>
<evidence type="ECO:0000256" key="1">
    <source>
        <dbReference type="ARBA" id="ARBA00010638"/>
    </source>
</evidence>
<comment type="similarity">
    <text evidence="1 5">Belongs to the 5-formyltetrahydrofolate cyclo-ligase family.</text>
</comment>
<dbReference type="PATRIC" id="fig|1470200.3.peg.2455"/>
<evidence type="ECO:0000313" key="6">
    <source>
        <dbReference type="EMBL" id="KLT72891.1"/>
    </source>
</evidence>
<evidence type="ECO:0000313" key="7">
    <source>
        <dbReference type="Proteomes" id="UP000036027"/>
    </source>
</evidence>
<dbReference type="SUPFAM" id="SSF100950">
    <property type="entry name" value="NagB/RpiA/CoA transferase-like"/>
    <property type="match status" value="1"/>
</dbReference>
<reference evidence="6 7" key="1">
    <citation type="submission" date="2014-11" db="EMBL/GenBank/DDBJ databases">
        <title>Genome of a novel goose pathogen.</title>
        <authorList>
            <person name="Hansen C.M."/>
            <person name="Hueffer K."/>
            <person name="Choi S.C."/>
        </authorList>
    </citation>
    <scope>NUCLEOTIDE SEQUENCE [LARGE SCALE GENOMIC DNA]</scope>
    <source>
        <strain evidence="6 7">KH1503</strain>
    </source>
</reference>
<accession>A0A0J0YRZ6</accession>
<dbReference type="EMBL" id="JTDO01000008">
    <property type="protein sequence ID" value="KLT72891.1"/>
    <property type="molecule type" value="Genomic_DNA"/>
</dbReference>
<keyword evidence="5" id="KW-0479">Metal-binding</keyword>
<keyword evidence="7" id="KW-1185">Reference proteome</keyword>
<evidence type="ECO:0000256" key="3">
    <source>
        <dbReference type="ARBA" id="ARBA00022840"/>
    </source>
</evidence>
<name>A0A0J0YRZ6_9NEIS</name>
<dbReference type="GO" id="GO:0009396">
    <property type="term" value="P:folic acid-containing compound biosynthetic process"/>
    <property type="evidence" value="ECO:0007669"/>
    <property type="project" value="TreeGrafter"/>
</dbReference>
<dbReference type="GO" id="GO:0005524">
    <property type="term" value="F:ATP binding"/>
    <property type="evidence" value="ECO:0007669"/>
    <property type="project" value="UniProtKB-KW"/>
</dbReference>
<dbReference type="STRING" id="1470200.PL75_06235"/>
<feature type="binding site" evidence="4">
    <location>
        <position position="55"/>
    </location>
    <ligand>
        <name>substrate</name>
    </ligand>
</feature>
<organism evidence="6 7">
    <name type="scientific">Neisseria arctica</name>
    <dbReference type="NCBI Taxonomy" id="1470200"/>
    <lineage>
        <taxon>Bacteria</taxon>
        <taxon>Pseudomonadati</taxon>
        <taxon>Pseudomonadota</taxon>
        <taxon>Betaproteobacteria</taxon>
        <taxon>Neisseriales</taxon>
        <taxon>Neisseriaceae</taxon>
        <taxon>Neisseria</taxon>
    </lineage>
</organism>
<keyword evidence="2 4" id="KW-0547">Nucleotide-binding</keyword>
<comment type="caution">
    <text evidence="6">The sequence shown here is derived from an EMBL/GenBank/DDBJ whole genome shotgun (WGS) entry which is preliminary data.</text>
</comment>
<dbReference type="NCBIfam" id="TIGR02727">
    <property type="entry name" value="MTHFS_bact"/>
    <property type="match status" value="1"/>
</dbReference>
<evidence type="ECO:0000256" key="5">
    <source>
        <dbReference type="RuleBase" id="RU361279"/>
    </source>
</evidence>
<dbReference type="EC" id="6.3.3.2" evidence="5"/>
<gene>
    <name evidence="6" type="ORF">PL75_06235</name>
</gene>
<proteinExistence type="inferred from homology"/>
<dbReference type="GO" id="GO:0046872">
    <property type="term" value="F:metal ion binding"/>
    <property type="evidence" value="ECO:0007669"/>
    <property type="project" value="UniProtKB-KW"/>
</dbReference>
<dbReference type="GO" id="GO:0035999">
    <property type="term" value="P:tetrahydrofolate interconversion"/>
    <property type="evidence" value="ECO:0007669"/>
    <property type="project" value="TreeGrafter"/>
</dbReference>
<dbReference type="PANTHER" id="PTHR23407:SF1">
    <property type="entry name" value="5-FORMYLTETRAHYDROFOLATE CYCLO-LIGASE"/>
    <property type="match status" value="1"/>
</dbReference>
<dbReference type="InterPro" id="IPR037171">
    <property type="entry name" value="NagB/RpiA_transferase-like"/>
</dbReference>
<dbReference type="OrthoDB" id="9801938at2"/>
<protein>
    <recommendedName>
        <fullName evidence="5">5-formyltetrahydrofolate cyclo-ligase</fullName>
        <ecNumber evidence="5">6.3.3.2</ecNumber>
    </recommendedName>
</protein>
<dbReference type="PIRSF" id="PIRSF006806">
    <property type="entry name" value="FTHF_cligase"/>
    <property type="match status" value="1"/>
</dbReference>
<feature type="binding site" evidence="4">
    <location>
        <begin position="6"/>
        <end position="10"/>
    </location>
    <ligand>
        <name>ATP</name>
        <dbReference type="ChEBI" id="CHEBI:30616"/>
    </ligand>
</feature>
<keyword evidence="6" id="KW-0436">Ligase</keyword>
<dbReference type="GO" id="GO:0030272">
    <property type="term" value="F:5-formyltetrahydrofolate cyclo-ligase activity"/>
    <property type="evidence" value="ECO:0007669"/>
    <property type="project" value="UniProtKB-EC"/>
</dbReference>
<evidence type="ECO:0000256" key="2">
    <source>
        <dbReference type="ARBA" id="ARBA00022741"/>
    </source>
</evidence>
<dbReference type="Proteomes" id="UP000036027">
    <property type="component" value="Unassembled WGS sequence"/>
</dbReference>
<dbReference type="InterPro" id="IPR024185">
    <property type="entry name" value="FTHF_cligase-like_sf"/>
</dbReference>
<keyword evidence="5" id="KW-0460">Magnesium</keyword>
<dbReference type="InterPro" id="IPR002698">
    <property type="entry name" value="FTHF_cligase"/>
</dbReference>
<comment type="cofactor">
    <cofactor evidence="5">
        <name>Mg(2+)</name>
        <dbReference type="ChEBI" id="CHEBI:18420"/>
    </cofactor>
</comment>
<dbReference type="AlphaFoldDB" id="A0A0J0YRZ6"/>
<dbReference type="RefSeq" id="WP_047761060.1">
    <property type="nucleotide sequence ID" value="NZ_CP091510.1"/>
</dbReference>
<comment type="catalytic activity">
    <reaction evidence="5">
        <text>(6S)-5-formyl-5,6,7,8-tetrahydrofolate + ATP = (6R)-5,10-methenyltetrahydrofolate + ADP + phosphate</text>
        <dbReference type="Rhea" id="RHEA:10488"/>
        <dbReference type="ChEBI" id="CHEBI:30616"/>
        <dbReference type="ChEBI" id="CHEBI:43474"/>
        <dbReference type="ChEBI" id="CHEBI:57455"/>
        <dbReference type="ChEBI" id="CHEBI:57457"/>
        <dbReference type="ChEBI" id="CHEBI:456216"/>
        <dbReference type="EC" id="6.3.3.2"/>
    </reaction>
</comment>
<feature type="binding site" evidence="4">
    <location>
        <begin position="136"/>
        <end position="144"/>
    </location>
    <ligand>
        <name>ATP</name>
        <dbReference type="ChEBI" id="CHEBI:30616"/>
    </ligand>
</feature>
<sequence length="204" mass="23880">MLKNEKSALRRQFRLARKGLSSSERTRATRKANRNLYRYIKRHARIGIYWPVGSELSLHDFARKARQRGAQVYLPYIEADALRLWFTPYPETDAKAERKRRCRRPDIPQFIGRKIRIHRLNLLLLPLVGVDRFGYRLGQGGGYYDASLAAARHRLQPKKIGVGFACQYYEGRFPHEPHDMPLDAFVFETGQQRFTAFSTNPDDR</sequence>
<evidence type="ECO:0000256" key="4">
    <source>
        <dbReference type="PIRSR" id="PIRSR006806-1"/>
    </source>
</evidence>